<name>A0AAV7RLE8_PLEWA</name>
<dbReference type="Proteomes" id="UP001066276">
    <property type="component" value="Chromosome 5"/>
</dbReference>
<dbReference type="EMBL" id="JANPWB010000009">
    <property type="protein sequence ID" value="KAJ1152647.1"/>
    <property type="molecule type" value="Genomic_DNA"/>
</dbReference>
<reference evidence="1" key="1">
    <citation type="journal article" date="2022" name="bioRxiv">
        <title>Sequencing and chromosome-scale assembly of the giantPleurodeles waltlgenome.</title>
        <authorList>
            <person name="Brown T."/>
            <person name="Elewa A."/>
            <person name="Iarovenko S."/>
            <person name="Subramanian E."/>
            <person name="Araus A.J."/>
            <person name="Petzold A."/>
            <person name="Susuki M."/>
            <person name="Suzuki K.-i.T."/>
            <person name="Hayashi T."/>
            <person name="Toyoda A."/>
            <person name="Oliveira C."/>
            <person name="Osipova E."/>
            <person name="Leigh N.D."/>
            <person name="Simon A."/>
            <person name="Yun M.H."/>
        </authorList>
    </citation>
    <scope>NUCLEOTIDE SEQUENCE</scope>
    <source>
        <strain evidence="1">20211129_DDA</strain>
        <tissue evidence="1">Liver</tissue>
    </source>
</reference>
<dbReference type="AlphaFoldDB" id="A0AAV7RLE8"/>
<accession>A0AAV7RLE8</accession>
<gene>
    <name evidence="1" type="ORF">NDU88_005422</name>
</gene>
<proteinExistence type="predicted"/>
<organism evidence="1 2">
    <name type="scientific">Pleurodeles waltl</name>
    <name type="common">Iberian ribbed newt</name>
    <dbReference type="NCBI Taxonomy" id="8319"/>
    <lineage>
        <taxon>Eukaryota</taxon>
        <taxon>Metazoa</taxon>
        <taxon>Chordata</taxon>
        <taxon>Craniata</taxon>
        <taxon>Vertebrata</taxon>
        <taxon>Euteleostomi</taxon>
        <taxon>Amphibia</taxon>
        <taxon>Batrachia</taxon>
        <taxon>Caudata</taxon>
        <taxon>Salamandroidea</taxon>
        <taxon>Salamandridae</taxon>
        <taxon>Pleurodelinae</taxon>
        <taxon>Pleurodeles</taxon>
    </lineage>
</organism>
<comment type="caution">
    <text evidence="1">The sequence shown here is derived from an EMBL/GenBank/DDBJ whole genome shotgun (WGS) entry which is preliminary data.</text>
</comment>
<protein>
    <submittedName>
        <fullName evidence="1">Uncharacterized protein</fullName>
    </submittedName>
</protein>
<keyword evidence="2" id="KW-1185">Reference proteome</keyword>
<evidence type="ECO:0000313" key="2">
    <source>
        <dbReference type="Proteomes" id="UP001066276"/>
    </source>
</evidence>
<evidence type="ECO:0000313" key="1">
    <source>
        <dbReference type="EMBL" id="KAJ1152647.1"/>
    </source>
</evidence>
<sequence>MPGHLEPLWRHWDYSTSDVPTTMQIGKRATRDKVKERTGQYFLENNGTVESCVLWASFKAVTKGHIQSLAGFEKKERRLQEVEWKRQILVLEATLGGKATDDPWQCVQLRLKRYELRDLAEQSAHAYTLVTQRHLYDMGDKAGKLTA</sequence>